<name>A0A916TKQ8_9HYPH</name>
<dbReference type="EMBL" id="BMFA01000006">
    <property type="protein sequence ID" value="GGB49909.1"/>
    <property type="molecule type" value="Genomic_DNA"/>
</dbReference>
<evidence type="ECO:0000313" key="1">
    <source>
        <dbReference type="EMBL" id="GGB49909.1"/>
    </source>
</evidence>
<gene>
    <name evidence="1" type="ORF">GCM10011316_22530</name>
</gene>
<dbReference type="RefSeq" id="WP_150496267.1">
    <property type="nucleotide sequence ID" value="NZ_BMFA01000006.1"/>
</dbReference>
<sequence>MSGPHICTGVGNQVTAVIRDSLLWAADQKGGTLTASEISGIIDNVSSSESLFRIYQHNYNKCGEIHERRKFVIMDKNFFSVFVIRILCRRTAKRVFSDQIKRSDRFWEVHFARAQADFFDTEIDQEFKDHLYARYRDLTRIHTAQLSPKQIVGDTDLIKIVRNTVMHMQKRPDYSEAFSNCVNQVLSKTYHAFGPSPIKISEPLVEKYTKALREDPLLGPKPKTAILG</sequence>
<protein>
    <submittedName>
        <fullName evidence="1">Uncharacterized protein</fullName>
    </submittedName>
</protein>
<reference evidence="1" key="1">
    <citation type="journal article" date="2014" name="Int. J. Syst. Evol. Microbiol.">
        <title>Complete genome sequence of Corynebacterium casei LMG S-19264T (=DSM 44701T), isolated from a smear-ripened cheese.</title>
        <authorList>
            <consortium name="US DOE Joint Genome Institute (JGI-PGF)"/>
            <person name="Walter F."/>
            <person name="Albersmeier A."/>
            <person name="Kalinowski J."/>
            <person name="Ruckert C."/>
        </authorList>
    </citation>
    <scope>NUCLEOTIDE SEQUENCE</scope>
    <source>
        <strain evidence="1">CGMCC 1.12426</strain>
    </source>
</reference>
<dbReference type="Proteomes" id="UP000605148">
    <property type="component" value="Unassembled WGS sequence"/>
</dbReference>
<keyword evidence="2" id="KW-1185">Reference proteome</keyword>
<accession>A0A916TKQ8</accession>
<reference evidence="1" key="2">
    <citation type="submission" date="2020-09" db="EMBL/GenBank/DDBJ databases">
        <authorList>
            <person name="Sun Q."/>
            <person name="Zhou Y."/>
        </authorList>
    </citation>
    <scope>NUCLEOTIDE SEQUENCE</scope>
    <source>
        <strain evidence="1">CGMCC 1.12426</strain>
    </source>
</reference>
<comment type="caution">
    <text evidence="1">The sequence shown here is derived from an EMBL/GenBank/DDBJ whole genome shotgun (WGS) entry which is preliminary data.</text>
</comment>
<proteinExistence type="predicted"/>
<organism evidence="1 2">
    <name type="scientific">Roseibium aquae</name>
    <dbReference type="NCBI Taxonomy" id="1323746"/>
    <lineage>
        <taxon>Bacteria</taxon>
        <taxon>Pseudomonadati</taxon>
        <taxon>Pseudomonadota</taxon>
        <taxon>Alphaproteobacteria</taxon>
        <taxon>Hyphomicrobiales</taxon>
        <taxon>Stappiaceae</taxon>
        <taxon>Roseibium</taxon>
    </lineage>
</organism>
<evidence type="ECO:0000313" key="2">
    <source>
        <dbReference type="Proteomes" id="UP000605148"/>
    </source>
</evidence>
<dbReference type="AlphaFoldDB" id="A0A916TKQ8"/>
<dbReference type="OrthoDB" id="7675600at2"/>